<keyword evidence="4" id="KW-1185">Reference proteome</keyword>
<dbReference type="InterPro" id="IPR027417">
    <property type="entry name" value="P-loop_NTPase"/>
</dbReference>
<dbReference type="OrthoDB" id="9810761at2"/>
<dbReference type="GO" id="GO:0016887">
    <property type="term" value="F:ATP hydrolysis activity"/>
    <property type="evidence" value="ECO:0007669"/>
    <property type="project" value="InterPro"/>
</dbReference>
<dbReference type="Gene3D" id="3.30.450.380">
    <property type="match status" value="1"/>
</dbReference>
<gene>
    <name evidence="3" type="ORF">E6C70_01975</name>
</gene>
<dbReference type="Gene3D" id="3.40.50.300">
    <property type="entry name" value="P-loop containing nucleotide triphosphate hydrolases"/>
    <property type="match status" value="1"/>
</dbReference>
<reference evidence="3 4" key="1">
    <citation type="submission" date="2019-04" db="EMBL/GenBank/DDBJ databases">
        <authorList>
            <person name="Jiang L."/>
        </authorList>
    </citation>
    <scope>NUCLEOTIDE SEQUENCE [LARGE SCALE GENOMIC DNA]</scope>
    <source>
        <strain evidence="3 4">YIM 131861</strain>
    </source>
</reference>
<dbReference type="Pfam" id="PF00437">
    <property type="entry name" value="T2SSE"/>
    <property type="match status" value="1"/>
</dbReference>
<accession>A0A4S4FVF6</accession>
<sequence length="410" mass="44108">MSEAVRVITESVRERVRRDGADLGVDSTLAERYVRDEVRAYSERALGGSVPLVSDEDQAAREVIAAITGFGVLQPYLDDPTIEEIWINSPTRVFVARSGVPELTATVLTEQGVRDLVERMLQSSGRRVDLSSPFVDASLPDGSRLHVAIPDVTQKHWAVNIRKFTRRLRDLGQLVQLGSLTLQSAEFLRMCVLADQNILVSGPTHAGKTTLLGALLSGARRDERIVSVEETFELDVSARDIVALQCRQPSVEGGGEITLRRLIKEALRMRPDRIVVGEVREAESLDLLIALNSGLPGMCSIHANSARDALAKLCTLPLLAGRNIDAAFVLPTVASCIDIVVHCDIDRAGRRRVVEILAPSGSTSGPVVEASPIFTIADGALTPTGGHPTKLAKFRGAGLDPAIVLGRGAA</sequence>
<dbReference type="PANTHER" id="PTHR30486">
    <property type="entry name" value="TWITCHING MOTILITY PROTEIN PILT"/>
    <property type="match status" value="1"/>
</dbReference>
<comment type="caution">
    <text evidence="3">The sequence shown here is derived from an EMBL/GenBank/DDBJ whole genome shotgun (WGS) entry which is preliminary data.</text>
</comment>
<evidence type="ECO:0000259" key="2">
    <source>
        <dbReference type="Pfam" id="PF00437"/>
    </source>
</evidence>
<name>A0A4S4FVF6_9MICO</name>
<dbReference type="PANTHER" id="PTHR30486:SF6">
    <property type="entry name" value="TYPE IV PILUS RETRACTATION ATPASE PILT"/>
    <property type="match status" value="1"/>
</dbReference>
<dbReference type="Proteomes" id="UP000307380">
    <property type="component" value="Unassembled WGS sequence"/>
</dbReference>
<dbReference type="RefSeq" id="WP_136421753.1">
    <property type="nucleotide sequence ID" value="NZ_SSSN01000003.1"/>
</dbReference>
<dbReference type="AlphaFoldDB" id="A0A4S4FVF6"/>
<proteinExistence type="inferred from homology"/>
<dbReference type="SUPFAM" id="SSF52540">
    <property type="entry name" value="P-loop containing nucleoside triphosphate hydrolases"/>
    <property type="match status" value="1"/>
</dbReference>
<comment type="similarity">
    <text evidence="1">Belongs to the GSP E family.</text>
</comment>
<organism evidence="3 4">
    <name type="scientific">Orlajensenia flava</name>
    <dbReference type="NCBI Taxonomy" id="2565934"/>
    <lineage>
        <taxon>Bacteria</taxon>
        <taxon>Bacillati</taxon>
        <taxon>Actinomycetota</taxon>
        <taxon>Actinomycetes</taxon>
        <taxon>Micrococcales</taxon>
        <taxon>Microbacteriaceae</taxon>
        <taxon>Orlajensenia</taxon>
    </lineage>
</organism>
<evidence type="ECO:0000313" key="3">
    <source>
        <dbReference type="EMBL" id="THG34880.1"/>
    </source>
</evidence>
<dbReference type="InterPro" id="IPR050921">
    <property type="entry name" value="T4SS_GSP_E_ATPase"/>
</dbReference>
<evidence type="ECO:0000313" key="4">
    <source>
        <dbReference type="Proteomes" id="UP000307380"/>
    </source>
</evidence>
<dbReference type="CDD" id="cd01130">
    <property type="entry name" value="VirB11-like_ATPase"/>
    <property type="match status" value="1"/>
</dbReference>
<evidence type="ECO:0000256" key="1">
    <source>
        <dbReference type="ARBA" id="ARBA00006611"/>
    </source>
</evidence>
<dbReference type="EMBL" id="SSSN01000003">
    <property type="protein sequence ID" value="THG34880.1"/>
    <property type="molecule type" value="Genomic_DNA"/>
</dbReference>
<feature type="domain" description="Bacterial type II secretion system protein E" evidence="2">
    <location>
        <begin position="70"/>
        <end position="323"/>
    </location>
</feature>
<protein>
    <submittedName>
        <fullName evidence="3">CpaF family protein</fullName>
    </submittedName>
</protein>
<dbReference type="InterPro" id="IPR001482">
    <property type="entry name" value="T2SS/T4SS_dom"/>
</dbReference>